<evidence type="ECO:0000256" key="2">
    <source>
        <dbReference type="SAM" id="Phobius"/>
    </source>
</evidence>
<comment type="caution">
    <text evidence="3">The sequence shown here is derived from an EMBL/GenBank/DDBJ whole genome shotgun (WGS) entry which is preliminary data.</text>
</comment>
<feature type="transmembrane region" description="Helical" evidence="2">
    <location>
        <begin position="30"/>
        <end position="59"/>
    </location>
</feature>
<feature type="compositionally biased region" description="Low complexity" evidence="1">
    <location>
        <begin position="492"/>
        <end position="503"/>
    </location>
</feature>
<evidence type="ECO:0000256" key="1">
    <source>
        <dbReference type="SAM" id="MobiDB-lite"/>
    </source>
</evidence>
<evidence type="ECO:0000313" key="4">
    <source>
        <dbReference type="Proteomes" id="UP001303473"/>
    </source>
</evidence>
<feature type="compositionally biased region" description="Basic and acidic residues" evidence="1">
    <location>
        <begin position="480"/>
        <end position="491"/>
    </location>
</feature>
<dbReference type="EMBL" id="MU853846">
    <property type="protein sequence ID" value="KAK3937762.1"/>
    <property type="molecule type" value="Genomic_DNA"/>
</dbReference>
<feature type="region of interest" description="Disordered" evidence="1">
    <location>
        <begin position="198"/>
        <end position="247"/>
    </location>
</feature>
<feature type="transmembrane region" description="Helical" evidence="2">
    <location>
        <begin position="74"/>
        <end position="94"/>
    </location>
</feature>
<gene>
    <name evidence="3" type="ORF">QBC46DRAFT_356413</name>
</gene>
<feature type="compositionally biased region" description="Basic and acidic residues" evidence="1">
    <location>
        <begin position="218"/>
        <end position="228"/>
    </location>
</feature>
<feature type="transmembrane region" description="Helical" evidence="2">
    <location>
        <begin position="115"/>
        <end position="143"/>
    </location>
</feature>
<feature type="region of interest" description="Disordered" evidence="1">
    <location>
        <begin position="480"/>
        <end position="544"/>
    </location>
</feature>
<dbReference type="Proteomes" id="UP001303473">
    <property type="component" value="Unassembled WGS sequence"/>
</dbReference>
<organism evidence="3 4">
    <name type="scientific">Diplogelasinospora grovesii</name>
    <dbReference type="NCBI Taxonomy" id="303347"/>
    <lineage>
        <taxon>Eukaryota</taxon>
        <taxon>Fungi</taxon>
        <taxon>Dikarya</taxon>
        <taxon>Ascomycota</taxon>
        <taxon>Pezizomycotina</taxon>
        <taxon>Sordariomycetes</taxon>
        <taxon>Sordariomycetidae</taxon>
        <taxon>Sordariales</taxon>
        <taxon>Diplogelasinosporaceae</taxon>
        <taxon>Diplogelasinospora</taxon>
    </lineage>
</organism>
<reference evidence="4" key="1">
    <citation type="journal article" date="2023" name="Mol. Phylogenet. Evol.">
        <title>Genome-scale phylogeny and comparative genomics of the fungal order Sordariales.</title>
        <authorList>
            <person name="Hensen N."/>
            <person name="Bonometti L."/>
            <person name="Westerberg I."/>
            <person name="Brannstrom I.O."/>
            <person name="Guillou S."/>
            <person name="Cros-Aarteil S."/>
            <person name="Calhoun S."/>
            <person name="Haridas S."/>
            <person name="Kuo A."/>
            <person name="Mondo S."/>
            <person name="Pangilinan J."/>
            <person name="Riley R."/>
            <person name="LaButti K."/>
            <person name="Andreopoulos B."/>
            <person name="Lipzen A."/>
            <person name="Chen C."/>
            <person name="Yan M."/>
            <person name="Daum C."/>
            <person name="Ng V."/>
            <person name="Clum A."/>
            <person name="Steindorff A."/>
            <person name="Ohm R.A."/>
            <person name="Martin F."/>
            <person name="Silar P."/>
            <person name="Natvig D.O."/>
            <person name="Lalanne C."/>
            <person name="Gautier V."/>
            <person name="Ament-Velasquez S.L."/>
            <person name="Kruys A."/>
            <person name="Hutchinson M.I."/>
            <person name="Powell A.J."/>
            <person name="Barry K."/>
            <person name="Miller A.N."/>
            <person name="Grigoriev I.V."/>
            <person name="Debuchy R."/>
            <person name="Gladieux P."/>
            <person name="Hiltunen Thoren M."/>
            <person name="Johannesson H."/>
        </authorList>
    </citation>
    <scope>NUCLEOTIDE SEQUENCE [LARGE SCALE GENOMIC DNA]</scope>
    <source>
        <strain evidence="4">CBS 340.73</strain>
    </source>
</reference>
<keyword evidence="2" id="KW-0812">Transmembrane</keyword>
<accession>A0AAN6N230</accession>
<keyword evidence="2" id="KW-1133">Transmembrane helix</keyword>
<evidence type="ECO:0000313" key="3">
    <source>
        <dbReference type="EMBL" id="KAK3937762.1"/>
    </source>
</evidence>
<feature type="compositionally biased region" description="Low complexity" evidence="1">
    <location>
        <begin position="230"/>
        <end position="241"/>
    </location>
</feature>
<name>A0AAN6N230_9PEZI</name>
<proteinExistence type="predicted"/>
<dbReference type="AlphaFoldDB" id="A0AAN6N230"/>
<feature type="transmembrane region" description="Helical" evidence="2">
    <location>
        <begin position="155"/>
        <end position="175"/>
    </location>
</feature>
<protein>
    <submittedName>
        <fullName evidence="3">Uncharacterized protein</fullName>
    </submittedName>
</protein>
<sequence length="581" mass="62006">MATSSNDRIGSPTSAASADGRAKERRKFRVYASISLLFVIILFLSSGTGIALSVIVIVFKPPSPGGNLSLPSRTLLFAASCMSLLYVLFHVLAARKPYHKGHGPPQSYGQYVVALALLLARLGIPIWIASVVLAAIIAAGLGLNVARGLVGNIPWLNLLVSVSALLSSAALIAVIETSSRPFAILGISKMSFIDGRRSSSSSTASEDAGQQHLSRQASIEKSREERLSRRSTLTSKSLFRSDQQDTSLSTPDLFRTVSMSVTQIEDVAANGTRGSAATGVYNRDRRRVRSQTMPTALDAISSTPPRGVYFAWRSPMPDLGAFRSTGITSFDQISRQRATLNDDEMSLLAQASASTADDSCPSPGLVAGIALDVEPTLPTIPPSPLKPSLMRRDSVMVKASVLETRRWTSTGMESPSVDGAFVAVPLPAMAPRAMDEKTRPISRSVSVRGPVAAGPGVPVTNFSRPRTAAAAAMQAKVERRLQAAKGREQARADALAAQDQRPAIAPAPETNNTNDIARQWQGGHARAASTPMRKPAQEARLQGARSVRFSTVPSMGHGIGAGVREQRNRVRRSYYGPQINF</sequence>
<keyword evidence="4" id="KW-1185">Reference proteome</keyword>
<keyword evidence="2" id="KW-0472">Membrane</keyword>